<feature type="region of interest" description="Disordered" evidence="4">
    <location>
        <begin position="595"/>
        <end position="780"/>
    </location>
</feature>
<dbReference type="PROSITE" id="PS50082">
    <property type="entry name" value="WD_REPEATS_2"/>
    <property type="match status" value="3"/>
</dbReference>
<dbReference type="InterPro" id="IPR051350">
    <property type="entry name" value="WD_repeat-ST_regulator"/>
</dbReference>
<dbReference type="GO" id="GO:0034657">
    <property type="term" value="C:GID complex"/>
    <property type="evidence" value="ECO:0007669"/>
    <property type="project" value="TreeGrafter"/>
</dbReference>
<dbReference type="Gene3D" id="2.130.10.10">
    <property type="entry name" value="YVTN repeat-like/Quinoprotein amine dehydrogenase"/>
    <property type="match status" value="1"/>
</dbReference>
<keyword evidence="6" id="KW-0378">Hydrolase</keyword>
<proteinExistence type="predicted"/>
<dbReference type="Pfam" id="PF00232">
    <property type="entry name" value="Glyco_hydro_1"/>
    <property type="match status" value="1"/>
</dbReference>
<dbReference type="EMBL" id="ML987199">
    <property type="protein sequence ID" value="KAF2246178.1"/>
    <property type="molecule type" value="Genomic_DNA"/>
</dbReference>
<dbReference type="PANTHER" id="PTHR22838:SF0">
    <property type="entry name" value="WD REPEAT-CONTAINING PROTEIN 26"/>
    <property type="match status" value="1"/>
</dbReference>
<feature type="compositionally biased region" description="Low complexity" evidence="4">
    <location>
        <begin position="619"/>
        <end position="682"/>
    </location>
</feature>
<dbReference type="GO" id="GO:0004553">
    <property type="term" value="F:hydrolase activity, hydrolyzing O-glycosyl compounds"/>
    <property type="evidence" value="ECO:0007669"/>
    <property type="project" value="InterPro"/>
</dbReference>
<dbReference type="Pfam" id="PF23627">
    <property type="entry name" value="LisH_WDR26"/>
    <property type="match status" value="1"/>
</dbReference>
<dbReference type="PROSITE" id="PS50294">
    <property type="entry name" value="WD_REPEATS_REGION"/>
    <property type="match status" value="2"/>
</dbReference>
<dbReference type="SUPFAM" id="SSF50978">
    <property type="entry name" value="WD40 repeat-like"/>
    <property type="match status" value="1"/>
</dbReference>
<dbReference type="InterPro" id="IPR033132">
    <property type="entry name" value="GH_1_N_CS"/>
</dbReference>
<evidence type="ECO:0000256" key="5">
    <source>
        <dbReference type="SAM" id="SignalP"/>
    </source>
</evidence>
<feature type="repeat" description="WD" evidence="3">
    <location>
        <begin position="1074"/>
        <end position="1117"/>
    </location>
</feature>
<keyword evidence="1 3" id="KW-0853">WD repeat</keyword>
<evidence type="ECO:0000313" key="6">
    <source>
        <dbReference type="EMBL" id="KAF2246178.1"/>
    </source>
</evidence>
<name>A0A6A6I7W8_9PLEO</name>
<evidence type="ECO:0000256" key="4">
    <source>
        <dbReference type="SAM" id="MobiDB-lite"/>
    </source>
</evidence>
<dbReference type="CDD" id="cd00200">
    <property type="entry name" value="WD40"/>
    <property type="match status" value="1"/>
</dbReference>
<keyword evidence="7" id="KW-1185">Reference proteome</keyword>
<dbReference type="Pfam" id="PF00400">
    <property type="entry name" value="WD40"/>
    <property type="match status" value="3"/>
</dbReference>
<accession>A0A6A6I7W8</accession>
<dbReference type="InterPro" id="IPR015943">
    <property type="entry name" value="WD40/YVTN_repeat-like_dom_sf"/>
</dbReference>
<gene>
    <name evidence="6" type="ORF">BU26DRAFT_432267</name>
</gene>
<dbReference type="RefSeq" id="XP_033681182.1">
    <property type="nucleotide sequence ID" value="XM_033823965.1"/>
</dbReference>
<feature type="compositionally biased region" description="Polar residues" evidence="4">
    <location>
        <begin position="767"/>
        <end position="779"/>
    </location>
</feature>
<feature type="repeat" description="WD" evidence="3">
    <location>
        <begin position="1032"/>
        <end position="1073"/>
    </location>
</feature>
<feature type="compositionally biased region" description="Basic residues" evidence="4">
    <location>
        <begin position="704"/>
        <end position="719"/>
    </location>
</feature>
<feature type="signal peptide" evidence="5">
    <location>
        <begin position="1"/>
        <end position="20"/>
    </location>
</feature>
<feature type="chain" id="PRO_5025560040" evidence="5">
    <location>
        <begin position="21"/>
        <end position="1338"/>
    </location>
</feature>
<evidence type="ECO:0000256" key="2">
    <source>
        <dbReference type="ARBA" id="ARBA00022737"/>
    </source>
</evidence>
<dbReference type="SMART" id="SM00320">
    <property type="entry name" value="WD40"/>
    <property type="match status" value="7"/>
</dbReference>
<evidence type="ECO:0000256" key="3">
    <source>
        <dbReference type="PROSITE-ProRule" id="PRU00221"/>
    </source>
</evidence>
<dbReference type="OrthoDB" id="65569at2759"/>
<dbReference type="InterPro" id="IPR017853">
    <property type="entry name" value="GH"/>
</dbReference>
<dbReference type="PANTHER" id="PTHR22838">
    <property type="entry name" value="WD REPEAT PROTEIN 26-RELATED"/>
    <property type="match status" value="1"/>
</dbReference>
<dbReference type="InterPro" id="IPR001680">
    <property type="entry name" value="WD40_rpt"/>
</dbReference>
<dbReference type="Gene3D" id="3.20.20.80">
    <property type="entry name" value="Glycosidases"/>
    <property type="match status" value="1"/>
</dbReference>
<evidence type="ECO:0000313" key="7">
    <source>
        <dbReference type="Proteomes" id="UP000800094"/>
    </source>
</evidence>
<dbReference type="SUPFAM" id="SSF51445">
    <property type="entry name" value="(Trans)glycosidases"/>
    <property type="match status" value="1"/>
</dbReference>
<feature type="compositionally biased region" description="Basic and acidic residues" evidence="4">
    <location>
        <begin position="720"/>
        <end position="731"/>
    </location>
</feature>
<keyword evidence="2" id="KW-0677">Repeat</keyword>
<dbReference type="GO" id="GO:0005975">
    <property type="term" value="P:carbohydrate metabolic process"/>
    <property type="evidence" value="ECO:0007669"/>
    <property type="project" value="InterPro"/>
</dbReference>
<dbReference type="InterPro" id="IPR001360">
    <property type="entry name" value="Glyco_hydro_1"/>
</dbReference>
<feature type="repeat" description="WD" evidence="3">
    <location>
        <begin position="1288"/>
        <end position="1321"/>
    </location>
</feature>
<reference evidence="6" key="1">
    <citation type="journal article" date="2020" name="Stud. Mycol.">
        <title>101 Dothideomycetes genomes: a test case for predicting lifestyles and emergence of pathogens.</title>
        <authorList>
            <person name="Haridas S."/>
            <person name="Albert R."/>
            <person name="Binder M."/>
            <person name="Bloem J."/>
            <person name="Labutti K."/>
            <person name="Salamov A."/>
            <person name="Andreopoulos B."/>
            <person name="Baker S."/>
            <person name="Barry K."/>
            <person name="Bills G."/>
            <person name="Bluhm B."/>
            <person name="Cannon C."/>
            <person name="Castanera R."/>
            <person name="Culley D."/>
            <person name="Daum C."/>
            <person name="Ezra D."/>
            <person name="Gonzalez J."/>
            <person name="Henrissat B."/>
            <person name="Kuo A."/>
            <person name="Liang C."/>
            <person name="Lipzen A."/>
            <person name="Lutzoni F."/>
            <person name="Magnuson J."/>
            <person name="Mondo S."/>
            <person name="Nolan M."/>
            <person name="Ohm R."/>
            <person name="Pangilinan J."/>
            <person name="Park H.-J."/>
            <person name="Ramirez L."/>
            <person name="Alfaro M."/>
            <person name="Sun H."/>
            <person name="Tritt A."/>
            <person name="Yoshinaga Y."/>
            <person name="Zwiers L.-H."/>
            <person name="Turgeon B."/>
            <person name="Goodwin S."/>
            <person name="Spatafora J."/>
            <person name="Crous P."/>
            <person name="Grigoriev I."/>
        </authorList>
    </citation>
    <scope>NUCLEOTIDE SEQUENCE</scope>
    <source>
        <strain evidence="6">CBS 122368</strain>
    </source>
</reference>
<organism evidence="6 7">
    <name type="scientific">Trematosphaeria pertusa</name>
    <dbReference type="NCBI Taxonomy" id="390896"/>
    <lineage>
        <taxon>Eukaryota</taxon>
        <taxon>Fungi</taxon>
        <taxon>Dikarya</taxon>
        <taxon>Ascomycota</taxon>
        <taxon>Pezizomycotina</taxon>
        <taxon>Dothideomycetes</taxon>
        <taxon>Pleosporomycetidae</taxon>
        <taxon>Pleosporales</taxon>
        <taxon>Massarineae</taxon>
        <taxon>Trematosphaeriaceae</taxon>
        <taxon>Trematosphaeria</taxon>
    </lineage>
</organism>
<feature type="compositionally biased region" description="Basic residues" evidence="4">
    <location>
        <begin position="595"/>
        <end position="605"/>
    </location>
</feature>
<dbReference type="Proteomes" id="UP000800094">
    <property type="component" value="Unassembled WGS sequence"/>
</dbReference>
<sequence length="1338" mass="147801">MAQLLPLLPLLLSFAWSASAQFSNGTTLSFTLPSGYSTASFNASAQPTAFTRTDFSENALNELWNMVGPVATGPVTTTVSPTPEPTAYAQPDKNRFHALVASTNPEVRDLKLPKGFKWGVSSSSYQIEGAAKDEGKGPSIWDLLAHRVPNQIMDNSTGDVVASHYYLYKQDFARLKNLGMPAFSPSFSWPRFFPFGHGPVNEAAVKHYDDVISELHANGIRPEVTLFHCATPLALFAEYGGWTDRRIVDDYFDYAKFVISRYDEYVDGWFTINEPQYCNWQYSYYPAGKYYPAPNGVTGGVEARFLCGHYTLLAHAKVAKWYHEEFNGRHRITFKNSGNYYEANSTKAEDEVAAQRNFDFSIGWFGGPWTDGDYPQSLKDTLGDMLPEFTQDEKDMIKGSCDFYAIDAYSSFMAFEVDGGLEACVSNRSAPGYPDCAGSSSVSPIGFPLGPAADPTMSWLYSAPSGIRKYLKKITTELFPSIPDIIVSEFGFSEPFEGQWTSLAPALWDLRRSDYFQNYLDQILLSIHEDKVNVTGAWGWAIFDNFEWAQGSQVRFGLQYYTRALFELIHRWSLAVRRVFCRVVRAARSPRIRGHLSARTARHGPRAVCPATTPPRISPSPSTAAHPAIPHNPPASLAPVSSAPAPTPVSEPAAASLLQPAAAAATTTTTTTTAPFAASATTGKRRHSVSESESLSESPPAHLNRGRSSRHISKRRRRHDGTMRLDSDASKRSQSPTQSFTNGSSRSPGPRASLAKIANGDSRKAESNGSYANGGSIANGTPVPSAFFGHDREEVTRILIQSLTDLGYTDAAGALVRESGYTLEGPTVAAFRSAVLNGDWAEAEELLFGTNSYDSGGGIDLGGAGSYGKSWPKPRSAPAPQHSGGLPLAEGANRDEMLFWLKQQKYLELLERRDLGKALMVLRQELTPLHQDTGRLHALSSLIMCQSAEDLKFQAQWDGAEGESRTLLLSELSKSISPSVMIPEHRLAALLDEVKDSWIANCLYHNTAASPSLYVDHNCDRDEFPMKPVLELREHKDEVWYLKYSNDGTMLASTSKDKTVVIYETTTYKPLHHLDDHDSGVTHLAWSPDDTKIITCCAQQENSARIWDVKTGVCIRCISDFTYPCTTAAWAPSGKHVIIGSQDTRFGCCVWDLDGREVHTFREENLRVNDLAVSPDGQRLVVLLESRILVYDFTSYEKLCEWQLDDVKLTSVTISQDSRHMLISMNKDKIKLMEIDTGEIIQRFEGQVQKQYIIRSSFGGADENFVVSGSEDSRIYIWRSNGLLVEALDAHPGCVNSVSWHPKDPRVFASAGDDAKVRIWKPACAAPMIAGSSNGYSR</sequence>
<dbReference type="GeneID" id="54577295"/>
<feature type="compositionally biased region" description="Polar residues" evidence="4">
    <location>
        <begin position="732"/>
        <end position="747"/>
    </location>
</feature>
<dbReference type="PROSITE" id="PS00653">
    <property type="entry name" value="GLYCOSYL_HYDROL_F1_2"/>
    <property type="match status" value="1"/>
</dbReference>
<dbReference type="GO" id="GO:0043161">
    <property type="term" value="P:proteasome-mediated ubiquitin-dependent protein catabolic process"/>
    <property type="evidence" value="ECO:0007669"/>
    <property type="project" value="TreeGrafter"/>
</dbReference>
<protein>
    <submittedName>
        <fullName evidence="6">Glycoside hydrolase family 1 protein</fullName>
    </submittedName>
</protein>
<keyword evidence="5" id="KW-0732">Signal</keyword>
<evidence type="ECO:0000256" key="1">
    <source>
        <dbReference type="ARBA" id="ARBA00022574"/>
    </source>
</evidence>
<dbReference type="InterPro" id="IPR036322">
    <property type="entry name" value="WD40_repeat_dom_sf"/>
</dbReference>